<evidence type="ECO:0000313" key="3">
    <source>
        <dbReference type="EMBL" id="SFE53329.1"/>
    </source>
</evidence>
<dbReference type="InterPro" id="IPR023346">
    <property type="entry name" value="Lysozyme-like_dom_sf"/>
</dbReference>
<evidence type="ECO:0000259" key="2">
    <source>
        <dbReference type="Pfam" id="PF01464"/>
    </source>
</evidence>
<name>A0A1I2BB90_9ACTN</name>
<dbReference type="STRING" id="380248.SAMN05216251_103427"/>
<feature type="domain" description="Transglycosylase SLT" evidence="2">
    <location>
        <begin position="89"/>
        <end position="205"/>
    </location>
</feature>
<feature type="compositionally biased region" description="Low complexity" evidence="1">
    <location>
        <begin position="46"/>
        <end position="69"/>
    </location>
</feature>
<sequence length="240" mass="25228">MAGTGRRCDVDKPRARWPWVVLATLVVAGWAAGGRGHDSDGVGSRTATDATTLPSSSASAGPSEGATTGPPGPSAGAGDGVAQYAGQVKRYAARAGIDPQVLMAILYNEDYKPHDPALQRAWQKLKPDAAFGIANMHKAAFDQTKRGRDFADRDWEELPDDPGLAVEAAAWYLHDLAAQLPAHRATSLTEDQLLALGYNTGPGNMLAFARGVTLGPLAQSYLDHLTENWAAAGRDVRGAG</sequence>
<dbReference type="SUPFAM" id="SSF53955">
    <property type="entry name" value="Lysozyme-like"/>
    <property type="match status" value="1"/>
</dbReference>
<dbReference type="InterPro" id="IPR008258">
    <property type="entry name" value="Transglycosylase_SLT_dom_1"/>
</dbReference>
<reference evidence="3 4" key="1">
    <citation type="submission" date="2016-10" db="EMBL/GenBank/DDBJ databases">
        <authorList>
            <person name="de Groot N.N."/>
        </authorList>
    </citation>
    <scope>NUCLEOTIDE SEQUENCE [LARGE SCALE GENOMIC DNA]</scope>
    <source>
        <strain evidence="3 4">CGMCC 4.3510</strain>
    </source>
</reference>
<dbReference type="Proteomes" id="UP000199323">
    <property type="component" value="Unassembled WGS sequence"/>
</dbReference>
<keyword evidence="4" id="KW-1185">Reference proteome</keyword>
<evidence type="ECO:0000256" key="1">
    <source>
        <dbReference type="SAM" id="MobiDB-lite"/>
    </source>
</evidence>
<evidence type="ECO:0000313" key="4">
    <source>
        <dbReference type="Proteomes" id="UP000199323"/>
    </source>
</evidence>
<dbReference type="Gene3D" id="1.10.530.10">
    <property type="match status" value="1"/>
</dbReference>
<dbReference type="Pfam" id="PF01464">
    <property type="entry name" value="SLT"/>
    <property type="match status" value="1"/>
</dbReference>
<proteinExistence type="predicted"/>
<feature type="region of interest" description="Disordered" evidence="1">
    <location>
        <begin position="34"/>
        <end position="80"/>
    </location>
</feature>
<dbReference type="AlphaFoldDB" id="A0A1I2BB90"/>
<gene>
    <name evidence="3" type="ORF">SAMN05216251_103427</name>
</gene>
<accession>A0A1I2BB90</accession>
<protein>
    <submittedName>
        <fullName evidence="3">Transglycosylase SLT domain-containing protein</fullName>
    </submittedName>
</protein>
<dbReference type="EMBL" id="FONG01000003">
    <property type="protein sequence ID" value="SFE53329.1"/>
    <property type="molecule type" value="Genomic_DNA"/>
</dbReference>
<organism evidence="3 4">
    <name type="scientific">Actinacidiphila alni</name>
    <dbReference type="NCBI Taxonomy" id="380248"/>
    <lineage>
        <taxon>Bacteria</taxon>
        <taxon>Bacillati</taxon>
        <taxon>Actinomycetota</taxon>
        <taxon>Actinomycetes</taxon>
        <taxon>Kitasatosporales</taxon>
        <taxon>Streptomycetaceae</taxon>
        <taxon>Actinacidiphila</taxon>
    </lineage>
</organism>